<reference evidence="1 2" key="2">
    <citation type="submission" date="2023-10" db="EMBL/GenBank/DDBJ databases">
        <authorList>
            <person name="Han X.F."/>
        </authorList>
    </citation>
    <scope>NUCLEOTIDE SEQUENCE [LARGE SCALE GENOMIC DNA]</scope>
    <source>
        <strain evidence="1 2">KCTC 39840</strain>
    </source>
</reference>
<evidence type="ECO:0000313" key="1">
    <source>
        <dbReference type="EMBL" id="MDW5598393.1"/>
    </source>
</evidence>
<comment type="caution">
    <text evidence="1">The sequence shown here is derived from an EMBL/GenBank/DDBJ whole genome shotgun (WGS) entry which is preliminary data.</text>
</comment>
<dbReference type="RefSeq" id="WP_318600921.1">
    <property type="nucleotide sequence ID" value="NZ_JAWSTH010000138.1"/>
</dbReference>
<reference evidence="2" key="1">
    <citation type="submission" date="2023-07" db="EMBL/GenBank/DDBJ databases">
        <title>Conexibacter stalactiti sp. nov., isolated from stalactites in a lava cave and emended description of the genus Conexibacter.</title>
        <authorList>
            <person name="Lee S.D."/>
        </authorList>
    </citation>
    <scope>NUCLEOTIDE SEQUENCE [LARGE SCALE GENOMIC DNA]</scope>
    <source>
        <strain evidence="2">KCTC 39840</strain>
    </source>
</reference>
<dbReference type="EMBL" id="JAWSTH010000138">
    <property type="protein sequence ID" value="MDW5598393.1"/>
    <property type="molecule type" value="Genomic_DNA"/>
</dbReference>
<gene>
    <name evidence="1" type="ORF">R7226_28800</name>
</gene>
<sequence>MAEVLPLKDLSATLKERRFPSITVWNRLEGRPRTIAFDRALRAEVRDALWFLSRQWQLGEFHGEDAGSPVQAKLHLERTRLTRYLPGAPGSADPQPFDPATPLETTVERRPARFGLDVRLAIGRWWLRQIAPIGDYRQAYLDAYPITEPDPRAEADAGRAAHPEVWQSYAAAAGRALDGGALLAWLRDTSSHRASDNIRLARAVDGAALDAAGTRLLAWAARVFAEPTEQDAWEPPRMEYRFSASAPTGAGEKVLAAEEYVGGRLDWYAVDVDPDAETLDPHGENPADLPEPVTFTALPSPVAFDGMPNARWWAFEDRRTNLGRVDAATTDVAKLLYLEFALVYSNDWFVLPCTLPAGSVATVRGMAVTNVFGERTWIEPAGSGADDDWQRWSMFTLNVRGIDDAAADRSLLLLPTVPKALESEPVEEVLLVHDEMANMAWAVEQTVPLPDGSSRPGAEAGLETRAWIERLRGGPVAPPPFETEARSRYEAMTRIPEQWIPLMPVHVPGSDRSIMLQRSALPRFIDGDRVRPTGIVRPRTALMRPGLEGLRRAPYYLAEEEVPRAGARVTQSWQRTRWRDGSVFLWLGARKGTGRLSGGSGLAFDQAVDVPPE</sequence>
<dbReference type="Proteomes" id="UP001284601">
    <property type="component" value="Unassembled WGS sequence"/>
</dbReference>
<name>A0ABU4HYU2_9ACTN</name>
<protein>
    <submittedName>
        <fullName evidence="1">Uncharacterized protein</fullName>
    </submittedName>
</protein>
<evidence type="ECO:0000313" key="2">
    <source>
        <dbReference type="Proteomes" id="UP001284601"/>
    </source>
</evidence>
<proteinExistence type="predicted"/>
<accession>A0ABU4HYU2</accession>
<organism evidence="1 2">
    <name type="scientific">Conexibacter stalactiti</name>
    <dbReference type="NCBI Taxonomy" id="1940611"/>
    <lineage>
        <taxon>Bacteria</taxon>
        <taxon>Bacillati</taxon>
        <taxon>Actinomycetota</taxon>
        <taxon>Thermoleophilia</taxon>
        <taxon>Solirubrobacterales</taxon>
        <taxon>Conexibacteraceae</taxon>
        <taxon>Conexibacter</taxon>
    </lineage>
</organism>
<keyword evidence="2" id="KW-1185">Reference proteome</keyword>